<dbReference type="InterPro" id="IPR003754">
    <property type="entry name" value="4pyrrol_synth_uPrphyn_synth"/>
</dbReference>
<name>A0A7X1G179_9SPHN</name>
<dbReference type="EMBL" id="JACLAX010000025">
    <property type="protein sequence ID" value="MBC2670681.1"/>
    <property type="molecule type" value="Genomic_DNA"/>
</dbReference>
<dbReference type="InterPro" id="IPR036108">
    <property type="entry name" value="4pyrrol_syn_uPrphyn_synt_sf"/>
</dbReference>
<organism evidence="2 3">
    <name type="scientific">Novosphingobium piscinae</name>
    <dbReference type="NCBI Taxonomy" id="1507448"/>
    <lineage>
        <taxon>Bacteria</taxon>
        <taxon>Pseudomonadati</taxon>
        <taxon>Pseudomonadota</taxon>
        <taxon>Alphaproteobacteria</taxon>
        <taxon>Sphingomonadales</taxon>
        <taxon>Sphingomonadaceae</taxon>
        <taxon>Novosphingobium</taxon>
    </lineage>
</organism>
<protein>
    <submittedName>
        <fullName evidence="2">Uroporphyrinogen-III synthase</fullName>
    </submittedName>
</protein>
<evidence type="ECO:0000313" key="2">
    <source>
        <dbReference type="EMBL" id="MBC2670681.1"/>
    </source>
</evidence>
<dbReference type="Pfam" id="PF02602">
    <property type="entry name" value="HEM4"/>
    <property type="match status" value="1"/>
</dbReference>
<reference evidence="2 3" key="1">
    <citation type="submission" date="2020-08" db="EMBL/GenBank/DDBJ databases">
        <title>The genome sequence of type strain Novosphingobium piscinae KCTC 42194.</title>
        <authorList>
            <person name="Liu Y."/>
        </authorList>
    </citation>
    <scope>NUCLEOTIDE SEQUENCE [LARGE SCALE GENOMIC DNA]</scope>
    <source>
        <strain evidence="2 3">KCTC 42194</strain>
    </source>
</reference>
<accession>A0A7X1G179</accession>
<dbReference type="SUPFAM" id="SSF69618">
    <property type="entry name" value="HemD-like"/>
    <property type="match status" value="1"/>
</dbReference>
<sequence length="229" mass="22798">MAPLIVIRPEPGTAATVAAAAALGLEAIGCPLFEVVPRAWALPVADAHDALLVGSANVFRMAGADLAALRHLPVHAVGATTATAARAAGFAVAATGTGGLQAVLDGIAPETRLLRLAGAERVSLVPPPGVTVSDRVVYASEARALPPALVARLAAPAVIALHSAEAARHFAAECTRCGLARAHLGLVTIGPRASEAAGTGWAAVVAADMPAEAPLLAKARDLCHTLGGD</sequence>
<dbReference type="Proteomes" id="UP000551327">
    <property type="component" value="Unassembled WGS sequence"/>
</dbReference>
<dbReference type="RefSeq" id="WP_185680538.1">
    <property type="nucleotide sequence ID" value="NZ_JACLAX010000025.1"/>
</dbReference>
<dbReference type="GO" id="GO:0004852">
    <property type="term" value="F:uroporphyrinogen-III synthase activity"/>
    <property type="evidence" value="ECO:0007669"/>
    <property type="project" value="InterPro"/>
</dbReference>
<comment type="caution">
    <text evidence="2">The sequence shown here is derived from an EMBL/GenBank/DDBJ whole genome shotgun (WGS) entry which is preliminary data.</text>
</comment>
<evidence type="ECO:0000259" key="1">
    <source>
        <dbReference type="Pfam" id="PF02602"/>
    </source>
</evidence>
<proteinExistence type="predicted"/>
<evidence type="ECO:0000313" key="3">
    <source>
        <dbReference type="Proteomes" id="UP000551327"/>
    </source>
</evidence>
<dbReference type="AlphaFoldDB" id="A0A7X1G179"/>
<keyword evidence="3" id="KW-1185">Reference proteome</keyword>
<dbReference type="Gene3D" id="3.40.50.10090">
    <property type="match status" value="2"/>
</dbReference>
<gene>
    <name evidence="2" type="ORF">H7F53_16130</name>
</gene>
<dbReference type="GO" id="GO:0033014">
    <property type="term" value="P:tetrapyrrole biosynthetic process"/>
    <property type="evidence" value="ECO:0007669"/>
    <property type="project" value="InterPro"/>
</dbReference>
<feature type="domain" description="Tetrapyrrole biosynthesis uroporphyrinogen III synthase" evidence="1">
    <location>
        <begin position="16"/>
        <end position="215"/>
    </location>
</feature>